<dbReference type="Proteomes" id="UP000050872">
    <property type="component" value="Unassembled WGS sequence"/>
</dbReference>
<reference evidence="2 3" key="1">
    <citation type="journal article" date="2015" name="Genome Announc.">
        <title>Expanding the biotechnology potential of lactobacilli through comparative genomics of 213 strains and associated genera.</title>
        <authorList>
            <person name="Sun Z."/>
            <person name="Harris H.M."/>
            <person name="McCann A."/>
            <person name="Guo C."/>
            <person name="Argimon S."/>
            <person name="Zhang W."/>
            <person name="Yang X."/>
            <person name="Jeffery I.B."/>
            <person name="Cooney J.C."/>
            <person name="Kagawa T.F."/>
            <person name="Liu W."/>
            <person name="Song Y."/>
            <person name="Salvetti E."/>
            <person name="Wrobel A."/>
            <person name="Rasinkangas P."/>
            <person name="Parkhill J."/>
            <person name="Rea M.C."/>
            <person name="O'Sullivan O."/>
            <person name="Ritari J."/>
            <person name="Douillard F.P."/>
            <person name="Paul Ross R."/>
            <person name="Yang R."/>
            <person name="Briner A.E."/>
            <person name="Felis G.E."/>
            <person name="de Vos W.M."/>
            <person name="Barrangou R."/>
            <person name="Klaenhammer T.R."/>
            <person name="Caufield P.W."/>
            <person name="Cui Y."/>
            <person name="Zhang H."/>
            <person name="O'Toole P.W."/>
        </authorList>
    </citation>
    <scope>NUCLEOTIDE SEQUENCE [LARGE SCALE GENOMIC DNA]</scope>
    <source>
        <strain evidence="2 3">DSM 14500</strain>
    </source>
</reference>
<dbReference type="PATRIC" id="fig|1423770.3.peg.2001"/>
<protein>
    <recommendedName>
        <fullName evidence="4">Surface layer protein A domain-containing protein</fullName>
    </recommendedName>
</protein>
<accession>A0A0R1QTW7</accession>
<dbReference type="AlphaFoldDB" id="A0A0R1QTW7"/>
<organism evidence="2 3">
    <name type="scientific">Companilactobacillus mindensis DSM 14500</name>
    <dbReference type="NCBI Taxonomy" id="1423770"/>
    <lineage>
        <taxon>Bacteria</taxon>
        <taxon>Bacillati</taxon>
        <taxon>Bacillota</taxon>
        <taxon>Bacilli</taxon>
        <taxon>Lactobacillales</taxon>
        <taxon>Lactobacillaceae</taxon>
        <taxon>Companilactobacillus</taxon>
    </lineage>
</organism>
<dbReference type="RefSeq" id="WP_057887169.1">
    <property type="nucleotide sequence ID" value="NZ_AZEZ01000004.1"/>
</dbReference>
<proteinExistence type="predicted"/>
<evidence type="ECO:0008006" key="4">
    <source>
        <dbReference type="Google" id="ProtNLM"/>
    </source>
</evidence>
<dbReference type="EMBL" id="AZEZ01000004">
    <property type="protein sequence ID" value="KRL45946.1"/>
    <property type="molecule type" value="Genomic_DNA"/>
</dbReference>
<evidence type="ECO:0000313" key="3">
    <source>
        <dbReference type="Proteomes" id="UP000050872"/>
    </source>
</evidence>
<keyword evidence="1" id="KW-0732">Signal</keyword>
<evidence type="ECO:0000256" key="1">
    <source>
        <dbReference type="SAM" id="SignalP"/>
    </source>
</evidence>
<keyword evidence="3" id="KW-1185">Reference proteome</keyword>
<feature type="chain" id="PRO_5006409599" description="Surface layer protein A domain-containing protein" evidence="1">
    <location>
        <begin position="26"/>
        <end position="120"/>
    </location>
</feature>
<dbReference type="OrthoDB" id="2329822at2"/>
<sequence>MKKFILATLLGLTLISVGTTNTTFAKDTATETIVVSASEKSNSNKYKFYKKRNKKMIATGKTVKINNKKGIVHWKAKAVKINDKTWWKIGKNRYFKSTRVEVIDVAKNKELGIKISNYAN</sequence>
<gene>
    <name evidence="2" type="ORF">FD29_GL001950</name>
</gene>
<evidence type="ECO:0000313" key="2">
    <source>
        <dbReference type="EMBL" id="KRL45946.1"/>
    </source>
</evidence>
<feature type="signal peptide" evidence="1">
    <location>
        <begin position="1"/>
        <end position="25"/>
    </location>
</feature>
<comment type="caution">
    <text evidence="2">The sequence shown here is derived from an EMBL/GenBank/DDBJ whole genome shotgun (WGS) entry which is preliminary data.</text>
</comment>
<dbReference type="InterPro" id="IPR010916">
    <property type="entry name" value="TonB_box_CS"/>
</dbReference>
<name>A0A0R1QTW7_9LACO</name>
<dbReference type="PROSITE" id="PS00430">
    <property type="entry name" value="TONB_DEPENDENT_REC_1"/>
    <property type="match status" value="1"/>
</dbReference>